<dbReference type="PANTHER" id="PTHR22911">
    <property type="entry name" value="ACYL-MALONYL CONDENSING ENZYME-RELATED"/>
    <property type="match status" value="1"/>
</dbReference>
<feature type="transmembrane region" description="Helical" evidence="2">
    <location>
        <begin position="20"/>
        <end position="38"/>
    </location>
</feature>
<dbReference type="AlphaFoldDB" id="A0A367Z7E4"/>
<feature type="region of interest" description="Disordered" evidence="1">
    <location>
        <begin position="294"/>
        <end position="321"/>
    </location>
</feature>
<dbReference type="EMBL" id="QOQW01000047">
    <property type="protein sequence ID" value="RCK74060.1"/>
    <property type="molecule type" value="Genomic_DNA"/>
</dbReference>
<feature type="transmembrane region" description="Helical" evidence="2">
    <location>
        <begin position="274"/>
        <end position="293"/>
    </location>
</feature>
<comment type="caution">
    <text evidence="4">The sequence shown here is derived from an EMBL/GenBank/DDBJ whole genome shotgun (WGS) entry which is preliminary data.</text>
</comment>
<protein>
    <submittedName>
        <fullName evidence="4">Membrane protein</fullName>
    </submittedName>
</protein>
<dbReference type="PANTHER" id="PTHR22911:SF135">
    <property type="entry name" value="BLR4310 PROTEIN"/>
    <property type="match status" value="1"/>
</dbReference>
<accession>A0A367Z7E4</accession>
<dbReference type="Pfam" id="PF00892">
    <property type="entry name" value="EamA"/>
    <property type="match status" value="2"/>
</dbReference>
<feature type="region of interest" description="Disordered" evidence="1">
    <location>
        <begin position="160"/>
        <end position="183"/>
    </location>
</feature>
<keyword evidence="2" id="KW-0812">Transmembrane</keyword>
<feature type="transmembrane region" description="Helical" evidence="2">
    <location>
        <begin position="216"/>
        <end position="237"/>
    </location>
</feature>
<feature type="transmembrane region" description="Helical" evidence="2">
    <location>
        <begin position="50"/>
        <end position="68"/>
    </location>
</feature>
<evidence type="ECO:0000313" key="4">
    <source>
        <dbReference type="EMBL" id="RCK74060.1"/>
    </source>
</evidence>
<evidence type="ECO:0000256" key="2">
    <source>
        <dbReference type="SAM" id="Phobius"/>
    </source>
</evidence>
<proteinExistence type="predicted"/>
<keyword evidence="2" id="KW-0472">Membrane</keyword>
<feature type="transmembrane region" description="Helical" evidence="2">
    <location>
        <begin position="74"/>
        <end position="93"/>
    </location>
</feature>
<evidence type="ECO:0000313" key="5">
    <source>
        <dbReference type="Proteomes" id="UP000252355"/>
    </source>
</evidence>
<organism evidence="4 5">
    <name type="scientific">Candidatus Ozemobacter sibiricus</name>
    <dbReference type="NCBI Taxonomy" id="2268124"/>
    <lineage>
        <taxon>Bacteria</taxon>
        <taxon>Candidatus Ozemobacteria</taxon>
        <taxon>Candidatus Ozemobacterales</taxon>
        <taxon>Candidatus Ozemobacteraceae</taxon>
        <taxon>Candidatus Ozemobacter</taxon>
    </lineage>
</organism>
<evidence type="ECO:0000256" key="1">
    <source>
        <dbReference type="SAM" id="MobiDB-lite"/>
    </source>
</evidence>
<gene>
    <name evidence="4" type="ORF">OZSIB_1072</name>
</gene>
<keyword evidence="2" id="KW-1133">Transmembrane helix</keyword>
<dbReference type="SUPFAM" id="SSF103481">
    <property type="entry name" value="Multidrug resistance efflux transporter EmrE"/>
    <property type="match status" value="2"/>
</dbReference>
<reference evidence="4 5" key="1">
    <citation type="submission" date="2018-05" db="EMBL/GenBank/DDBJ databases">
        <title>A metagenomic window into the 2 km-deep terrestrial subsurface aquifer revealed taxonomically and functionally diverse microbial community comprising novel uncultured bacterial lineages.</title>
        <authorList>
            <person name="Kadnikov V.V."/>
            <person name="Mardanov A.V."/>
            <person name="Beletsky A.V."/>
            <person name="Banks D."/>
            <person name="Pimenov N.V."/>
            <person name="Frank Y.A."/>
            <person name="Karnachuk O.V."/>
            <person name="Ravin N.V."/>
        </authorList>
    </citation>
    <scope>NUCLEOTIDE SEQUENCE [LARGE SCALE GENOMIC DNA]</scope>
    <source>
        <strain evidence="4">BY5</strain>
    </source>
</reference>
<dbReference type="InterPro" id="IPR000620">
    <property type="entry name" value="EamA_dom"/>
</dbReference>
<sequence>MKLLPETGPMVITGWRSVFTLLWLVGLFGWVAGGPGAAWARFRQRLGVRAIWGSAIAYALMLVFFIAATRLTTAANAIFLQYTAPFYVALLSWPMLGEPLHRRDWLPLMGCLAGMALFFGERLSTDGLVGNILGIVSGVACGVNAIFLRLLSRHPALGADEGDASTARPASAEDHAPPSPDEPPNGLLQALPAIVLGNALTILICLPWMATWSPSGQVMMVLAGMGLFQLGIPYTLFMLGLAHITALEAMVLGMVEAVLNPIWTAIGAGERPSLPAIAGGVLILGSVLTFTAGRATSPDAPNRQSRPPQADPAPREKTLPA</sequence>
<feature type="transmembrane region" description="Helical" evidence="2">
    <location>
        <begin position="190"/>
        <end position="210"/>
    </location>
</feature>
<dbReference type="GO" id="GO:0016020">
    <property type="term" value="C:membrane"/>
    <property type="evidence" value="ECO:0007669"/>
    <property type="project" value="InterPro"/>
</dbReference>
<feature type="domain" description="EamA" evidence="3">
    <location>
        <begin position="199"/>
        <end position="289"/>
    </location>
</feature>
<dbReference type="InterPro" id="IPR037185">
    <property type="entry name" value="EmrE-like"/>
</dbReference>
<feature type="domain" description="EamA" evidence="3">
    <location>
        <begin position="4"/>
        <end position="119"/>
    </location>
</feature>
<evidence type="ECO:0000259" key="3">
    <source>
        <dbReference type="Pfam" id="PF00892"/>
    </source>
</evidence>
<dbReference type="Proteomes" id="UP000252355">
    <property type="component" value="Unassembled WGS sequence"/>
</dbReference>
<name>A0A367Z7E4_9BACT</name>
<feature type="transmembrane region" description="Helical" evidence="2">
    <location>
        <begin position="132"/>
        <end position="151"/>
    </location>
</feature>
<feature type="transmembrane region" description="Helical" evidence="2">
    <location>
        <begin position="105"/>
        <end position="120"/>
    </location>
</feature>